<evidence type="ECO:0000313" key="7">
    <source>
        <dbReference type="Proteomes" id="UP000823634"/>
    </source>
</evidence>
<dbReference type="InterPro" id="IPR033453">
    <property type="entry name" value="Glyco_hydro_30_TIM-barrel"/>
</dbReference>
<comment type="caution">
    <text evidence="6">The sequence shown here is derived from an EMBL/GenBank/DDBJ whole genome shotgun (WGS) entry which is preliminary data.</text>
</comment>
<evidence type="ECO:0000259" key="5">
    <source>
        <dbReference type="Pfam" id="PF02055"/>
    </source>
</evidence>
<dbReference type="EMBL" id="JADINA010000001">
    <property type="protein sequence ID" value="MBO8425701.1"/>
    <property type="molecule type" value="Genomic_DNA"/>
</dbReference>
<evidence type="ECO:0000256" key="1">
    <source>
        <dbReference type="ARBA" id="ARBA00005382"/>
    </source>
</evidence>
<dbReference type="InterPro" id="IPR017853">
    <property type="entry name" value="GH"/>
</dbReference>
<dbReference type="AlphaFoldDB" id="A0A9D9DG12"/>
<keyword evidence="3 4" id="KW-0378">Hydrolase</keyword>
<name>A0A9D9DG12_9FIRM</name>
<dbReference type="GO" id="GO:0016020">
    <property type="term" value="C:membrane"/>
    <property type="evidence" value="ECO:0007669"/>
    <property type="project" value="GOC"/>
</dbReference>
<feature type="domain" description="Glycosyl hydrolase family 30 TIM-barrel" evidence="5">
    <location>
        <begin position="37"/>
        <end position="361"/>
    </location>
</feature>
<accession>A0A9D9DG12</accession>
<evidence type="ECO:0000256" key="4">
    <source>
        <dbReference type="RuleBase" id="RU361188"/>
    </source>
</evidence>
<dbReference type="PANTHER" id="PTHR11069:SF23">
    <property type="entry name" value="LYSOSOMAL ACID GLUCOSYLCERAMIDASE"/>
    <property type="match status" value="1"/>
</dbReference>
<evidence type="ECO:0000256" key="3">
    <source>
        <dbReference type="ARBA" id="ARBA00022801"/>
    </source>
</evidence>
<dbReference type="Gene3D" id="3.20.20.80">
    <property type="entry name" value="Glycosidases"/>
    <property type="match status" value="1"/>
</dbReference>
<dbReference type="Pfam" id="PF02055">
    <property type="entry name" value="Glyco_hydro_30"/>
    <property type="match status" value="1"/>
</dbReference>
<dbReference type="InterPro" id="IPR013780">
    <property type="entry name" value="Glyco_hydro_b"/>
</dbReference>
<dbReference type="InterPro" id="IPR001139">
    <property type="entry name" value="Glyco_hydro_30"/>
</dbReference>
<dbReference type="PANTHER" id="PTHR11069">
    <property type="entry name" value="GLUCOSYLCERAMIDASE"/>
    <property type="match status" value="1"/>
</dbReference>
<dbReference type="GO" id="GO:0006680">
    <property type="term" value="P:glucosylceramide catabolic process"/>
    <property type="evidence" value="ECO:0007669"/>
    <property type="project" value="TreeGrafter"/>
</dbReference>
<evidence type="ECO:0000256" key="2">
    <source>
        <dbReference type="ARBA" id="ARBA00022729"/>
    </source>
</evidence>
<keyword evidence="4" id="KW-0326">Glycosidase</keyword>
<evidence type="ECO:0000313" key="6">
    <source>
        <dbReference type="EMBL" id="MBO8425701.1"/>
    </source>
</evidence>
<keyword evidence="2" id="KW-0732">Signal</keyword>
<dbReference type="Proteomes" id="UP000823634">
    <property type="component" value="Unassembled WGS sequence"/>
</dbReference>
<dbReference type="SUPFAM" id="SSF51445">
    <property type="entry name" value="(Trans)glycosidases"/>
    <property type="match status" value="1"/>
</dbReference>
<comment type="similarity">
    <text evidence="1 4">Belongs to the glycosyl hydrolase 30 family.</text>
</comment>
<dbReference type="PRINTS" id="PR00843">
    <property type="entry name" value="GLHYDRLASE30"/>
</dbReference>
<organism evidence="6 7">
    <name type="scientific">Candidatus Alloenteromonas pullistercoris</name>
    <dbReference type="NCBI Taxonomy" id="2840785"/>
    <lineage>
        <taxon>Bacteria</taxon>
        <taxon>Bacillati</taxon>
        <taxon>Bacillota</taxon>
        <taxon>Bacillota incertae sedis</taxon>
        <taxon>Candidatus Alloenteromonas</taxon>
    </lineage>
</organism>
<sequence>MKVKIVTSKRGSYLQPIGESPSPATALVRSGKERQTIVGFGGAFTESAAHVYATMDKEIKEKAIALYFGKDGLRYNIGRTTIGSCDFSHSDYDYAAKDDLSDFSLSHDEKEILPLIKDAEREAGFKLPILSSTWSPLAKWKDNGDKCHGGRLKEECYGLHAAYLARYVKEMRSLGFDVAALTIQNEPEAIQTWESCLYTPEQEARLANILHSLLPETRLYIWDHNRDRLPERAIETLAHCDSGAVYGIAYHWYDRNRFDLLEKTYEELKMPLLFSEGCIETVNQADFGGMGDYSSLTRYARNYLRDLNAGSTGFIDWNLFLDMSGGYNHVGNLCEAPIMSDGKSLRINPSYYGIKHLSAYLEKGAKVYKAEFEDPSLSAAFAINPNGTKVAIVLNEGERKTAGVDFAGDEAKVDLEPGQIATLIFE</sequence>
<dbReference type="GO" id="GO:0004348">
    <property type="term" value="F:glucosylceramidase activity"/>
    <property type="evidence" value="ECO:0007669"/>
    <property type="project" value="InterPro"/>
</dbReference>
<protein>
    <submittedName>
        <fullName evidence="6">Glucosylceramidase</fullName>
    </submittedName>
</protein>
<reference evidence="6" key="2">
    <citation type="journal article" date="2021" name="PeerJ">
        <title>Extensive microbial diversity within the chicken gut microbiome revealed by metagenomics and culture.</title>
        <authorList>
            <person name="Gilroy R."/>
            <person name="Ravi A."/>
            <person name="Getino M."/>
            <person name="Pursley I."/>
            <person name="Horton D.L."/>
            <person name="Alikhan N.F."/>
            <person name="Baker D."/>
            <person name="Gharbi K."/>
            <person name="Hall N."/>
            <person name="Watson M."/>
            <person name="Adriaenssens E.M."/>
            <person name="Foster-Nyarko E."/>
            <person name="Jarju S."/>
            <person name="Secka A."/>
            <person name="Antonio M."/>
            <person name="Oren A."/>
            <person name="Chaudhuri R.R."/>
            <person name="La Ragione R."/>
            <person name="Hildebrand F."/>
            <person name="Pallen M.J."/>
        </authorList>
    </citation>
    <scope>NUCLEOTIDE SEQUENCE</scope>
    <source>
        <strain evidence="6">17113</strain>
    </source>
</reference>
<gene>
    <name evidence="6" type="ORF">IAC61_00075</name>
</gene>
<reference evidence="6" key="1">
    <citation type="submission" date="2020-10" db="EMBL/GenBank/DDBJ databases">
        <authorList>
            <person name="Gilroy R."/>
        </authorList>
    </citation>
    <scope>NUCLEOTIDE SEQUENCE</scope>
    <source>
        <strain evidence="6">17113</strain>
    </source>
</reference>
<dbReference type="Gene3D" id="2.60.40.1180">
    <property type="entry name" value="Golgi alpha-mannosidase II"/>
    <property type="match status" value="1"/>
</dbReference>
<proteinExistence type="inferred from homology"/>